<feature type="compositionally biased region" description="Basic and acidic residues" evidence="1">
    <location>
        <begin position="18"/>
        <end position="36"/>
    </location>
</feature>
<dbReference type="AlphaFoldDB" id="A0A0B7B0T7"/>
<evidence type="ECO:0000313" key="2">
    <source>
        <dbReference type="EMBL" id="CEK85921.1"/>
    </source>
</evidence>
<gene>
    <name evidence="2" type="primary">ORF150912</name>
</gene>
<name>A0A0B7B0T7_9EUPU</name>
<dbReference type="EMBL" id="HACG01039056">
    <property type="protein sequence ID" value="CEK85921.1"/>
    <property type="molecule type" value="Transcribed_RNA"/>
</dbReference>
<reference evidence="2" key="1">
    <citation type="submission" date="2014-12" db="EMBL/GenBank/DDBJ databases">
        <title>Insight into the proteome of Arion vulgaris.</title>
        <authorList>
            <person name="Aradska J."/>
            <person name="Bulat T."/>
            <person name="Smidak R."/>
            <person name="Sarate P."/>
            <person name="Gangsoo J."/>
            <person name="Sialana F."/>
            <person name="Bilban M."/>
            <person name="Lubec G."/>
        </authorList>
    </citation>
    <scope>NUCLEOTIDE SEQUENCE</scope>
    <source>
        <tissue evidence="2">Skin</tissue>
    </source>
</reference>
<organism evidence="2">
    <name type="scientific">Arion vulgaris</name>
    <dbReference type="NCBI Taxonomy" id="1028688"/>
    <lineage>
        <taxon>Eukaryota</taxon>
        <taxon>Metazoa</taxon>
        <taxon>Spiralia</taxon>
        <taxon>Lophotrochozoa</taxon>
        <taxon>Mollusca</taxon>
        <taxon>Gastropoda</taxon>
        <taxon>Heterobranchia</taxon>
        <taxon>Euthyneura</taxon>
        <taxon>Panpulmonata</taxon>
        <taxon>Eupulmonata</taxon>
        <taxon>Stylommatophora</taxon>
        <taxon>Helicina</taxon>
        <taxon>Arionoidea</taxon>
        <taxon>Arionidae</taxon>
        <taxon>Arion</taxon>
    </lineage>
</organism>
<proteinExistence type="predicted"/>
<feature type="non-terminal residue" evidence="2">
    <location>
        <position position="62"/>
    </location>
</feature>
<accession>A0A0B7B0T7</accession>
<sequence>MNSLIRLVIQAQFHMEYFSDHNDSPNHNDSPDHNDSQVDPASSGFQEKHLEVKAAGVMLTTS</sequence>
<feature type="region of interest" description="Disordered" evidence="1">
    <location>
        <begin position="18"/>
        <end position="47"/>
    </location>
</feature>
<protein>
    <submittedName>
        <fullName evidence="2">Uncharacterized protein</fullName>
    </submittedName>
</protein>
<evidence type="ECO:0000256" key="1">
    <source>
        <dbReference type="SAM" id="MobiDB-lite"/>
    </source>
</evidence>